<reference evidence="2 3" key="1">
    <citation type="submission" date="2021-03" db="EMBL/GenBank/DDBJ databases">
        <title>Actinomadura violae sp. nov., isolated from lichen in Thailand.</title>
        <authorList>
            <person name="Kanchanasin P."/>
            <person name="Saeng-In P."/>
            <person name="Phongsopitanun W."/>
            <person name="Yuki M."/>
            <person name="Kudo T."/>
            <person name="Ohkuma M."/>
            <person name="Tanasupawat S."/>
        </authorList>
    </citation>
    <scope>NUCLEOTIDE SEQUENCE [LARGE SCALE GENOMIC DNA]</scope>
    <source>
        <strain evidence="2 3">LCR2-06</strain>
    </source>
</reference>
<evidence type="ECO:0000313" key="3">
    <source>
        <dbReference type="Proteomes" id="UP000680206"/>
    </source>
</evidence>
<keyword evidence="3" id="KW-1185">Reference proteome</keyword>
<gene>
    <name evidence="2" type="ORF">J4709_51885</name>
</gene>
<proteinExistence type="predicted"/>
<comment type="caution">
    <text evidence="2">The sequence shown here is derived from an EMBL/GenBank/DDBJ whole genome shotgun (WGS) entry which is preliminary data.</text>
</comment>
<dbReference type="EMBL" id="JAGEPF010000058">
    <property type="protein sequence ID" value="MBO2466091.1"/>
    <property type="molecule type" value="Genomic_DNA"/>
</dbReference>
<evidence type="ECO:0000313" key="2">
    <source>
        <dbReference type="EMBL" id="MBO2466091.1"/>
    </source>
</evidence>
<feature type="region of interest" description="Disordered" evidence="1">
    <location>
        <begin position="297"/>
        <end position="367"/>
    </location>
</feature>
<dbReference type="Proteomes" id="UP000680206">
    <property type="component" value="Unassembled WGS sequence"/>
</dbReference>
<feature type="compositionally biased region" description="Polar residues" evidence="1">
    <location>
        <begin position="350"/>
        <end position="367"/>
    </location>
</feature>
<accession>A0ABS3SAQ1</accession>
<evidence type="ECO:0000256" key="1">
    <source>
        <dbReference type="SAM" id="MobiDB-lite"/>
    </source>
</evidence>
<dbReference type="RefSeq" id="WP_208252920.1">
    <property type="nucleotide sequence ID" value="NZ_JAGEPF010000058.1"/>
</dbReference>
<sequence>MDVVRGGRRFLNTRHHLEDAGLTAEEWREWWEAARWFLHADGESGKRYGNETIRITPQGVVSIRLPAPLAHLANAPHGRYVLSACVAFKHQGEWADRIESNRAVAYRIHLDVDRARWYVTASWRRAVAPTIPLPAARAEGMVGVDVNVDHLAAWQLDRHGNPVGNSRRFGYDLSGPAAHRDAQIRHAITGLLHWACRRGVVAIGIEDLNFAAEKTREKHGRRRRFRALISGMPTGKLRARLVAMAAEAGLAVVAVDPAYTSKWGAQHWQKPMTSKSRRVSRHDAASIAIGRRALGHPIRRRTAPPPHDRSDRAGHRTVQAEPGTFGREGPRHPGTERAHDARLPAGTRGTRATSASNTVRDARSTGTWVQTPSGRWLGTVVHRAPWWLGKA</sequence>
<organism evidence="2 3">
    <name type="scientific">Actinomadura violacea</name>
    <dbReference type="NCBI Taxonomy" id="2819934"/>
    <lineage>
        <taxon>Bacteria</taxon>
        <taxon>Bacillati</taxon>
        <taxon>Actinomycetota</taxon>
        <taxon>Actinomycetes</taxon>
        <taxon>Streptosporangiales</taxon>
        <taxon>Thermomonosporaceae</taxon>
        <taxon>Actinomadura</taxon>
    </lineage>
</organism>
<evidence type="ECO:0008006" key="4">
    <source>
        <dbReference type="Google" id="ProtNLM"/>
    </source>
</evidence>
<protein>
    <recommendedName>
        <fullName evidence="4">Transposase</fullName>
    </recommendedName>
</protein>
<feature type="compositionally biased region" description="Basic and acidic residues" evidence="1">
    <location>
        <begin position="328"/>
        <end position="342"/>
    </location>
</feature>
<name>A0ABS3SAQ1_9ACTN</name>